<evidence type="ECO:0000313" key="2">
    <source>
        <dbReference type="Proteomes" id="UP001163603"/>
    </source>
</evidence>
<dbReference type="Proteomes" id="UP001163603">
    <property type="component" value="Chromosome 7"/>
</dbReference>
<gene>
    <name evidence="1" type="ORF">Pint_25750</name>
</gene>
<protein>
    <submittedName>
        <fullName evidence="1">Uncharacterized protein</fullName>
    </submittedName>
</protein>
<name>A0ACC0YDB1_9ROSI</name>
<dbReference type="EMBL" id="CM047742">
    <property type="protein sequence ID" value="KAJ0034398.1"/>
    <property type="molecule type" value="Genomic_DNA"/>
</dbReference>
<evidence type="ECO:0000313" key="1">
    <source>
        <dbReference type="EMBL" id="KAJ0034398.1"/>
    </source>
</evidence>
<comment type="caution">
    <text evidence="1">The sequence shown here is derived from an EMBL/GenBank/DDBJ whole genome shotgun (WGS) entry which is preliminary data.</text>
</comment>
<accession>A0ACC0YDB1</accession>
<keyword evidence="2" id="KW-1185">Reference proteome</keyword>
<proteinExistence type="predicted"/>
<reference evidence="2" key="1">
    <citation type="journal article" date="2023" name="G3 (Bethesda)">
        <title>Genome assembly and association tests identify interacting loci associated with vigor, precocity, and sex in interspecific pistachio rootstocks.</title>
        <authorList>
            <person name="Palmer W."/>
            <person name="Jacygrad E."/>
            <person name="Sagayaradj S."/>
            <person name="Cavanaugh K."/>
            <person name="Han R."/>
            <person name="Bertier L."/>
            <person name="Beede B."/>
            <person name="Kafkas S."/>
            <person name="Golino D."/>
            <person name="Preece J."/>
            <person name="Michelmore R."/>
        </authorList>
    </citation>
    <scope>NUCLEOTIDE SEQUENCE [LARGE SCALE GENOMIC DNA]</scope>
</reference>
<organism evidence="1 2">
    <name type="scientific">Pistacia integerrima</name>
    <dbReference type="NCBI Taxonomy" id="434235"/>
    <lineage>
        <taxon>Eukaryota</taxon>
        <taxon>Viridiplantae</taxon>
        <taxon>Streptophyta</taxon>
        <taxon>Embryophyta</taxon>
        <taxon>Tracheophyta</taxon>
        <taxon>Spermatophyta</taxon>
        <taxon>Magnoliopsida</taxon>
        <taxon>eudicotyledons</taxon>
        <taxon>Gunneridae</taxon>
        <taxon>Pentapetalae</taxon>
        <taxon>rosids</taxon>
        <taxon>malvids</taxon>
        <taxon>Sapindales</taxon>
        <taxon>Anacardiaceae</taxon>
        <taxon>Pistacia</taxon>
    </lineage>
</organism>
<sequence length="276" mass="32646">MMMPTGFRFNPTDEELIEILERKVSGQEMPVHDTFIVERNVYELDPQDLEWDPTVVLSDNERYCYYIRATDSREVMGRGWWRATGHVKKIYADNDNIEHVEWRLCKIMYKGKSSVKEEVDHNTKNDYTLRSTDFEGSCNSSIIMVMQPNFIGEEEQEQPELDNFYEYDPHSEAISSSIMVMQPQFLKIDNLYETFSEVSSSMDMQLLQQLPQILQLDDEVNESYNFKENMQMEVMDDHQQQQQQSNASYDPILTHITTSNYFFDVSDELFPSLWSY</sequence>